<keyword evidence="2" id="KW-0963">Cytoplasm</keyword>
<dbReference type="OrthoDB" id="9797132at2"/>
<accession>A0A317Q5F7</accession>
<dbReference type="GO" id="GO:0046872">
    <property type="term" value="F:metal ion binding"/>
    <property type="evidence" value="ECO:0007669"/>
    <property type="project" value="UniProtKB-KW"/>
</dbReference>
<evidence type="ECO:0000313" key="6">
    <source>
        <dbReference type="EMBL" id="PWW10447.1"/>
    </source>
</evidence>
<evidence type="ECO:0000256" key="2">
    <source>
        <dbReference type="ARBA" id="ARBA00022490"/>
    </source>
</evidence>
<reference evidence="6 7" key="1">
    <citation type="submission" date="2018-05" db="EMBL/GenBank/DDBJ databases">
        <title>Freshwater and sediment microbial communities from various areas in North America, analyzing microbe dynamics in response to fracking.</title>
        <authorList>
            <person name="Lamendella R."/>
        </authorList>
    </citation>
    <scope>NUCLEOTIDE SEQUENCE [LARGE SCALE GENOMIC DNA]</scope>
    <source>
        <strain evidence="6 7">125B1</strain>
    </source>
</reference>
<dbReference type="Gene3D" id="1.20.120.520">
    <property type="entry name" value="nmb1532 protein domain like"/>
    <property type="match status" value="1"/>
</dbReference>
<protein>
    <submittedName>
        <fullName evidence="6">Regulator of cell morphogenesis and NO signaling</fullName>
    </submittedName>
</protein>
<keyword evidence="4" id="KW-0408">Iron</keyword>
<dbReference type="EMBL" id="QGTT01000014">
    <property type="protein sequence ID" value="PWW10447.1"/>
    <property type="molecule type" value="Genomic_DNA"/>
</dbReference>
<dbReference type="Proteomes" id="UP000246964">
    <property type="component" value="Unassembled WGS sequence"/>
</dbReference>
<comment type="subcellular location">
    <subcellularLocation>
        <location evidence="1">Cytoplasm</location>
    </subcellularLocation>
</comment>
<dbReference type="PANTHER" id="PTHR36438">
    <property type="entry name" value="IRON-SULFUR CLUSTER REPAIR PROTEIN YTFE"/>
    <property type="match status" value="1"/>
</dbReference>
<dbReference type="STRING" id="519453.SAMN04488070_1669"/>
<keyword evidence="3" id="KW-0479">Metal-binding</keyword>
<evidence type="ECO:0000256" key="1">
    <source>
        <dbReference type="ARBA" id="ARBA00004496"/>
    </source>
</evidence>
<evidence type="ECO:0000259" key="5">
    <source>
        <dbReference type="Pfam" id="PF01814"/>
    </source>
</evidence>
<dbReference type="Pfam" id="PF01814">
    <property type="entry name" value="Hemerythrin"/>
    <property type="match status" value="1"/>
</dbReference>
<evidence type="ECO:0000313" key="7">
    <source>
        <dbReference type="Proteomes" id="UP000246964"/>
    </source>
</evidence>
<organism evidence="6 7">
    <name type="scientific">Pseudidiomarina maritima</name>
    <dbReference type="NCBI Taxonomy" id="519453"/>
    <lineage>
        <taxon>Bacteria</taxon>
        <taxon>Pseudomonadati</taxon>
        <taxon>Pseudomonadota</taxon>
        <taxon>Gammaproteobacteria</taxon>
        <taxon>Alteromonadales</taxon>
        <taxon>Idiomarinaceae</taxon>
        <taxon>Pseudidiomarina</taxon>
    </lineage>
</organism>
<gene>
    <name evidence="6" type="ORF">DET45_11428</name>
</gene>
<keyword evidence="7" id="KW-1185">Reference proteome</keyword>
<proteinExistence type="predicted"/>
<comment type="caution">
    <text evidence="6">The sequence shown here is derived from an EMBL/GenBank/DDBJ whole genome shotgun (WGS) entry which is preliminary data.</text>
</comment>
<dbReference type="InterPro" id="IPR012312">
    <property type="entry name" value="Hemerythrin-like"/>
</dbReference>
<dbReference type="GO" id="GO:0005737">
    <property type="term" value="C:cytoplasm"/>
    <property type="evidence" value="ECO:0007669"/>
    <property type="project" value="UniProtKB-SubCell"/>
</dbReference>
<sequence length="180" mass="20101">MSTPSTIHAEALAVFQAMPSKHLIDYIVENFHDKHRAQLPELINLARKIEDVHNDHEACPAGLAELLQSMYQELESHMMKEEQILFPMLAGGIYPSGPIAVMEEEHDQHEQMLAELLELTHQNQAPRGACGSWIMLYEGLNELVKDLQLHIDIENSILFKQADKPASSGHGNGHCCGGCQ</sequence>
<feature type="domain" description="Hemerythrin-like" evidence="5">
    <location>
        <begin position="26"/>
        <end position="161"/>
    </location>
</feature>
<dbReference type="RefSeq" id="WP_110076450.1">
    <property type="nucleotide sequence ID" value="NZ_QGTT01000014.1"/>
</dbReference>
<name>A0A317Q5F7_9GAMM</name>
<evidence type="ECO:0000256" key="4">
    <source>
        <dbReference type="ARBA" id="ARBA00023004"/>
    </source>
</evidence>
<dbReference type="AlphaFoldDB" id="A0A317Q5F7"/>
<dbReference type="PANTHER" id="PTHR36438:SF1">
    <property type="entry name" value="IRON-SULFUR CLUSTER REPAIR PROTEIN YTFE"/>
    <property type="match status" value="1"/>
</dbReference>
<evidence type="ECO:0000256" key="3">
    <source>
        <dbReference type="ARBA" id="ARBA00022723"/>
    </source>
</evidence>
<dbReference type="CDD" id="cd12108">
    <property type="entry name" value="Hr-like"/>
    <property type="match status" value="1"/>
</dbReference>
<dbReference type="InterPro" id="IPR019903">
    <property type="entry name" value="RIC_family"/>
</dbReference>